<gene>
    <name evidence="2" type="ORF">PVAP13_5NG391581</name>
</gene>
<accession>A0A8T0RRF4</accession>
<keyword evidence="1" id="KW-0812">Transmembrane</keyword>
<keyword evidence="3" id="KW-1185">Reference proteome</keyword>
<sequence>MSQEEKNAICLRQREVRQKNKGDRCVTYLWCYKYITFGLLNTSTSFVTFSHIFLLWYRNERSTMPRVPRIPFEQLELNSSFATLYSYICTNYL</sequence>
<feature type="transmembrane region" description="Helical" evidence="1">
    <location>
        <begin position="34"/>
        <end position="57"/>
    </location>
</feature>
<comment type="caution">
    <text evidence="2">The sequence shown here is derived from an EMBL/GenBank/DDBJ whole genome shotgun (WGS) entry which is preliminary data.</text>
</comment>
<organism evidence="2 3">
    <name type="scientific">Panicum virgatum</name>
    <name type="common">Blackwell switchgrass</name>
    <dbReference type="NCBI Taxonomy" id="38727"/>
    <lineage>
        <taxon>Eukaryota</taxon>
        <taxon>Viridiplantae</taxon>
        <taxon>Streptophyta</taxon>
        <taxon>Embryophyta</taxon>
        <taxon>Tracheophyta</taxon>
        <taxon>Spermatophyta</taxon>
        <taxon>Magnoliopsida</taxon>
        <taxon>Liliopsida</taxon>
        <taxon>Poales</taxon>
        <taxon>Poaceae</taxon>
        <taxon>PACMAD clade</taxon>
        <taxon>Panicoideae</taxon>
        <taxon>Panicodae</taxon>
        <taxon>Paniceae</taxon>
        <taxon>Panicinae</taxon>
        <taxon>Panicum</taxon>
        <taxon>Panicum sect. Hiantes</taxon>
    </lineage>
</organism>
<dbReference type="AlphaFoldDB" id="A0A8T0RRF4"/>
<evidence type="ECO:0000256" key="1">
    <source>
        <dbReference type="SAM" id="Phobius"/>
    </source>
</evidence>
<reference evidence="2" key="1">
    <citation type="submission" date="2020-05" db="EMBL/GenBank/DDBJ databases">
        <title>WGS assembly of Panicum virgatum.</title>
        <authorList>
            <person name="Lovell J.T."/>
            <person name="Jenkins J."/>
            <person name="Shu S."/>
            <person name="Juenger T.E."/>
            <person name="Schmutz J."/>
        </authorList>
    </citation>
    <scope>NUCLEOTIDE SEQUENCE</scope>
    <source>
        <strain evidence="2">AP13</strain>
    </source>
</reference>
<keyword evidence="1" id="KW-0472">Membrane</keyword>
<keyword evidence="1" id="KW-1133">Transmembrane helix</keyword>
<dbReference type="Proteomes" id="UP000823388">
    <property type="component" value="Chromosome 5N"/>
</dbReference>
<evidence type="ECO:0000313" key="2">
    <source>
        <dbReference type="EMBL" id="KAG2588982.1"/>
    </source>
</evidence>
<dbReference type="EMBL" id="CM029046">
    <property type="protein sequence ID" value="KAG2588982.1"/>
    <property type="molecule type" value="Genomic_DNA"/>
</dbReference>
<protein>
    <submittedName>
        <fullName evidence="2">Uncharacterized protein</fullName>
    </submittedName>
</protein>
<proteinExistence type="predicted"/>
<evidence type="ECO:0000313" key="3">
    <source>
        <dbReference type="Proteomes" id="UP000823388"/>
    </source>
</evidence>
<name>A0A8T0RRF4_PANVG</name>